<feature type="transmembrane region" description="Helical" evidence="6">
    <location>
        <begin position="342"/>
        <end position="361"/>
    </location>
</feature>
<dbReference type="Pfam" id="PF01040">
    <property type="entry name" value="UbiA"/>
    <property type="match status" value="1"/>
</dbReference>
<dbReference type="GO" id="GO:0016765">
    <property type="term" value="F:transferase activity, transferring alkyl or aryl (other than methyl) groups"/>
    <property type="evidence" value="ECO:0007669"/>
    <property type="project" value="InterPro"/>
</dbReference>
<feature type="transmembrane region" description="Helical" evidence="6">
    <location>
        <begin position="146"/>
        <end position="171"/>
    </location>
</feature>
<accession>A0A2V0P9S4</accession>
<feature type="transmembrane region" description="Helical" evidence="6">
    <location>
        <begin position="85"/>
        <end position="106"/>
    </location>
</feature>
<feature type="region of interest" description="Disordered" evidence="5">
    <location>
        <begin position="1"/>
        <end position="45"/>
    </location>
</feature>
<proteinExistence type="predicted"/>
<feature type="transmembrane region" description="Helical" evidence="6">
    <location>
        <begin position="206"/>
        <end position="223"/>
    </location>
</feature>
<keyword evidence="7" id="KW-0808">Transferase</keyword>
<feature type="transmembrane region" description="Helical" evidence="6">
    <location>
        <begin position="177"/>
        <end position="194"/>
    </location>
</feature>
<sequence>MQALRMPCAPCAPHRAGRGAPPRLAPLQPRPQSGRAAAAAAPPAPRRGGVAARVAAGAGPAASFPDHWDSRKAGALLRLARIHNLAPSTLLVAVGACAGSGSLAALRSPVVWLMALLSGGIAVSSCVVNDYFDLRVDLRNAPDKPLASGAITTDAALLLSSALYCGVLIVACFMEPTQLRSIVALSAAATLLYTPIFKRLTAVKNATVAAVIALAPLAGALAAGAGEAGARRLLPAVLWAFGGILYREILMDVTDAEGDAANGIKTLPVVLGPRAALAAATACAAAGAAAAASAAAAAAPAAAAAGAPAAAAAVVALCGARLLHLSLRVLRSGFDRRVLDQAISGCLKPVGLGIVLLAALAA</sequence>
<dbReference type="AlphaFoldDB" id="A0A2V0P9S4"/>
<protein>
    <submittedName>
        <fullName evidence="7">Geranylgeranylglycerol-phosphate geranylgeranyltransferase</fullName>
    </submittedName>
</protein>
<dbReference type="Gene3D" id="1.20.120.1780">
    <property type="entry name" value="UbiA prenyltransferase"/>
    <property type="match status" value="1"/>
</dbReference>
<evidence type="ECO:0000256" key="1">
    <source>
        <dbReference type="ARBA" id="ARBA00004141"/>
    </source>
</evidence>
<dbReference type="InterPro" id="IPR000537">
    <property type="entry name" value="UbiA_prenyltransferase"/>
</dbReference>
<dbReference type="Gene3D" id="1.10.357.140">
    <property type="entry name" value="UbiA prenyltransferase"/>
    <property type="match status" value="1"/>
</dbReference>
<comment type="subcellular location">
    <subcellularLocation>
        <location evidence="1">Membrane</location>
        <topology evidence="1">Multi-pass membrane protein</topology>
    </subcellularLocation>
</comment>
<dbReference type="InterPro" id="IPR044878">
    <property type="entry name" value="UbiA_sf"/>
</dbReference>
<keyword evidence="3 6" id="KW-1133">Transmembrane helix</keyword>
<dbReference type="EMBL" id="BDRX01000083">
    <property type="protein sequence ID" value="GBF96608.1"/>
    <property type="molecule type" value="Genomic_DNA"/>
</dbReference>
<dbReference type="InParanoid" id="A0A2V0P9S4"/>
<evidence type="ECO:0000256" key="2">
    <source>
        <dbReference type="ARBA" id="ARBA00022692"/>
    </source>
</evidence>
<dbReference type="PANTHER" id="PTHR42723:SF1">
    <property type="entry name" value="CHLOROPHYLL SYNTHASE, CHLOROPLASTIC"/>
    <property type="match status" value="1"/>
</dbReference>
<dbReference type="Proteomes" id="UP000247498">
    <property type="component" value="Unassembled WGS sequence"/>
</dbReference>
<dbReference type="InterPro" id="IPR050475">
    <property type="entry name" value="Prenyltransferase_related"/>
</dbReference>
<evidence type="ECO:0000256" key="5">
    <source>
        <dbReference type="SAM" id="MobiDB-lite"/>
    </source>
</evidence>
<dbReference type="PANTHER" id="PTHR42723">
    <property type="entry name" value="CHLOROPHYLL SYNTHASE"/>
    <property type="match status" value="1"/>
</dbReference>
<feature type="transmembrane region" description="Helical" evidence="6">
    <location>
        <begin position="309"/>
        <end position="330"/>
    </location>
</feature>
<gene>
    <name evidence="7" type="ORF">Rsub_09354</name>
</gene>
<feature type="transmembrane region" description="Helical" evidence="6">
    <location>
        <begin position="275"/>
        <end position="303"/>
    </location>
</feature>
<organism evidence="7 8">
    <name type="scientific">Raphidocelis subcapitata</name>
    <dbReference type="NCBI Taxonomy" id="307507"/>
    <lineage>
        <taxon>Eukaryota</taxon>
        <taxon>Viridiplantae</taxon>
        <taxon>Chlorophyta</taxon>
        <taxon>core chlorophytes</taxon>
        <taxon>Chlorophyceae</taxon>
        <taxon>CS clade</taxon>
        <taxon>Sphaeropleales</taxon>
        <taxon>Selenastraceae</taxon>
        <taxon>Raphidocelis</taxon>
    </lineage>
</organism>
<comment type="caution">
    <text evidence="7">The sequence shown here is derived from an EMBL/GenBank/DDBJ whole genome shotgun (WGS) entry which is preliminary data.</text>
</comment>
<evidence type="ECO:0000313" key="7">
    <source>
        <dbReference type="EMBL" id="GBF96608.1"/>
    </source>
</evidence>
<keyword evidence="2 6" id="KW-0812">Transmembrane</keyword>
<evidence type="ECO:0000313" key="8">
    <source>
        <dbReference type="Proteomes" id="UP000247498"/>
    </source>
</evidence>
<evidence type="ECO:0000256" key="3">
    <source>
        <dbReference type="ARBA" id="ARBA00022989"/>
    </source>
</evidence>
<evidence type="ECO:0000256" key="4">
    <source>
        <dbReference type="ARBA" id="ARBA00023136"/>
    </source>
</evidence>
<feature type="transmembrane region" description="Helical" evidence="6">
    <location>
        <begin position="229"/>
        <end position="246"/>
    </location>
</feature>
<feature type="compositionally biased region" description="Low complexity" evidence="5">
    <location>
        <begin position="20"/>
        <end position="45"/>
    </location>
</feature>
<name>A0A2V0P9S4_9CHLO</name>
<evidence type="ECO:0000256" key="6">
    <source>
        <dbReference type="SAM" id="Phobius"/>
    </source>
</evidence>
<reference evidence="7 8" key="1">
    <citation type="journal article" date="2018" name="Sci. Rep.">
        <title>Raphidocelis subcapitata (=Pseudokirchneriella subcapitata) provides an insight into genome evolution and environmental adaptations in the Sphaeropleales.</title>
        <authorList>
            <person name="Suzuki S."/>
            <person name="Yamaguchi H."/>
            <person name="Nakajima N."/>
            <person name="Kawachi M."/>
        </authorList>
    </citation>
    <scope>NUCLEOTIDE SEQUENCE [LARGE SCALE GENOMIC DNA]</scope>
    <source>
        <strain evidence="7 8">NIES-35</strain>
    </source>
</reference>
<dbReference type="OrthoDB" id="10022113at2759"/>
<keyword evidence="4 6" id="KW-0472">Membrane</keyword>
<dbReference type="GO" id="GO:0016020">
    <property type="term" value="C:membrane"/>
    <property type="evidence" value="ECO:0007669"/>
    <property type="project" value="UniProtKB-SubCell"/>
</dbReference>
<feature type="transmembrane region" description="Helical" evidence="6">
    <location>
        <begin position="112"/>
        <end position="134"/>
    </location>
</feature>
<keyword evidence="8" id="KW-1185">Reference proteome</keyword>